<dbReference type="PANTHER" id="PTHR21357">
    <property type="entry name" value="FAM172 FAMILY PROTEIN HOMOLOG CG10038"/>
    <property type="match status" value="1"/>
</dbReference>
<keyword evidence="5" id="KW-1185">Reference proteome</keyword>
<dbReference type="EMBL" id="ML976986">
    <property type="protein sequence ID" value="KAF1958631.1"/>
    <property type="molecule type" value="Genomic_DNA"/>
</dbReference>
<sequence length="595" mass="66604">MFRRQAETLEADPTYPANLEELGYFVDKVGCIRKIKTPELYYNFHWSNNERHNEVRGEAMRVCQREGVLDRLSALGLNQLYYPNLTDTKPDGPHVPIVLPAAEVLRTRKRVVILINDDVNQDLGVLAYRLLQREGGFNGGSIVDFVKKLIARNNPDANVEEKLSADEARVQSDDAIPGLIITNTSQLYYSHKFNKACNIRSWNAMPRKSIYHEPVMVHPEENHLEGHSTPEEHLKTFFDTVVKNPAYVAPDAEVYILAIENGASSIMNVLNNEFWKYGDRITAMAIFGTSFNASQVSESALKAFLHTRAREWKLPNGTSTNPSTLINLPRDYKVTPSRPVSRKVVNWLEKATEQSVDHQADAHERFQKSGYNVSQQSDKSDESDDIWHGEEALCPTFAGGDTIAAECIFTQPEVQDIVLNFFEDVAQDPKNYTNPSFTLELDIPQPTPDAPLELDPAFAPPPGSIPDDMLTEEQQELKIAQAVLDAMQVALSSTPSTNATLRDSSERLSKRIQQKEIELEELERKALASGGLGSSTAEQVREKWENKAKSEKWTEKKTGPAIMFAGVEVDSETVKGAGCPDTVAEELKNLDVEDD</sequence>
<evidence type="ECO:0000256" key="1">
    <source>
        <dbReference type="SAM" id="Coils"/>
    </source>
</evidence>
<dbReference type="PANTHER" id="PTHR21357:SF4">
    <property type="entry name" value="FAM172 FAMILY PROTEIN HOMOLOG CG10038"/>
    <property type="match status" value="1"/>
</dbReference>
<feature type="domain" description="Arb2" evidence="3">
    <location>
        <begin position="15"/>
        <end position="313"/>
    </location>
</feature>
<feature type="compositionally biased region" description="Basic and acidic residues" evidence="2">
    <location>
        <begin position="539"/>
        <end position="554"/>
    </location>
</feature>
<dbReference type="OrthoDB" id="421951at2759"/>
<dbReference type="InterPro" id="IPR048263">
    <property type="entry name" value="Arb2"/>
</dbReference>
<dbReference type="GO" id="GO:0031048">
    <property type="term" value="P:regulatory ncRNA-mediated heterochromatin formation"/>
    <property type="evidence" value="ECO:0007669"/>
    <property type="project" value="TreeGrafter"/>
</dbReference>
<feature type="region of interest" description="Disordered" evidence="2">
    <location>
        <begin position="528"/>
        <end position="554"/>
    </location>
</feature>
<keyword evidence="1" id="KW-0175">Coiled coil</keyword>
<gene>
    <name evidence="4" type="ORF">CC80DRAFT_16024</name>
</gene>
<dbReference type="AlphaFoldDB" id="A0A6A5U130"/>
<evidence type="ECO:0000313" key="5">
    <source>
        <dbReference type="Proteomes" id="UP000800035"/>
    </source>
</evidence>
<proteinExistence type="predicted"/>
<evidence type="ECO:0000256" key="2">
    <source>
        <dbReference type="SAM" id="MobiDB-lite"/>
    </source>
</evidence>
<dbReference type="Proteomes" id="UP000800035">
    <property type="component" value="Unassembled WGS sequence"/>
</dbReference>
<organism evidence="4 5">
    <name type="scientific">Byssothecium circinans</name>
    <dbReference type="NCBI Taxonomy" id="147558"/>
    <lineage>
        <taxon>Eukaryota</taxon>
        <taxon>Fungi</taxon>
        <taxon>Dikarya</taxon>
        <taxon>Ascomycota</taxon>
        <taxon>Pezizomycotina</taxon>
        <taxon>Dothideomycetes</taxon>
        <taxon>Pleosporomycetidae</taxon>
        <taxon>Pleosporales</taxon>
        <taxon>Massarineae</taxon>
        <taxon>Massarinaceae</taxon>
        <taxon>Byssothecium</taxon>
    </lineage>
</organism>
<feature type="coiled-coil region" evidence="1">
    <location>
        <begin position="470"/>
        <end position="525"/>
    </location>
</feature>
<dbReference type="Pfam" id="PF22749">
    <property type="entry name" value="Arb2"/>
    <property type="match status" value="1"/>
</dbReference>
<evidence type="ECO:0000313" key="4">
    <source>
        <dbReference type="EMBL" id="KAF1958631.1"/>
    </source>
</evidence>
<dbReference type="GO" id="GO:0005634">
    <property type="term" value="C:nucleus"/>
    <property type="evidence" value="ECO:0007669"/>
    <property type="project" value="TreeGrafter"/>
</dbReference>
<name>A0A6A5U130_9PLEO</name>
<dbReference type="GO" id="GO:0035197">
    <property type="term" value="F:siRNA binding"/>
    <property type="evidence" value="ECO:0007669"/>
    <property type="project" value="TreeGrafter"/>
</dbReference>
<evidence type="ECO:0000259" key="3">
    <source>
        <dbReference type="Pfam" id="PF22749"/>
    </source>
</evidence>
<dbReference type="InterPro" id="IPR053858">
    <property type="entry name" value="Arb2_dom"/>
</dbReference>
<protein>
    <recommendedName>
        <fullName evidence="3">Arb2 domain-containing protein</fullName>
    </recommendedName>
</protein>
<reference evidence="4" key="1">
    <citation type="journal article" date="2020" name="Stud. Mycol.">
        <title>101 Dothideomycetes genomes: a test case for predicting lifestyles and emergence of pathogens.</title>
        <authorList>
            <person name="Haridas S."/>
            <person name="Albert R."/>
            <person name="Binder M."/>
            <person name="Bloem J."/>
            <person name="Labutti K."/>
            <person name="Salamov A."/>
            <person name="Andreopoulos B."/>
            <person name="Baker S."/>
            <person name="Barry K."/>
            <person name="Bills G."/>
            <person name="Bluhm B."/>
            <person name="Cannon C."/>
            <person name="Castanera R."/>
            <person name="Culley D."/>
            <person name="Daum C."/>
            <person name="Ezra D."/>
            <person name="Gonzalez J."/>
            <person name="Henrissat B."/>
            <person name="Kuo A."/>
            <person name="Liang C."/>
            <person name="Lipzen A."/>
            <person name="Lutzoni F."/>
            <person name="Magnuson J."/>
            <person name="Mondo S."/>
            <person name="Nolan M."/>
            <person name="Ohm R."/>
            <person name="Pangilinan J."/>
            <person name="Park H.-J."/>
            <person name="Ramirez L."/>
            <person name="Alfaro M."/>
            <person name="Sun H."/>
            <person name="Tritt A."/>
            <person name="Yoshinaga Y."/>
            <person name="Zwiers L.-H."/>
            <person name="Turgeon B."/>
            <person name="Goodwin S."/>
            <person name="Spatafora J."/>
            <person name="Crous P."/>
            <person name="Grigoriev I."/>
        </authorList>
    </citation>
    <scope>NUCLEOTIDE SEQUENCE</scope>
    <source>
        <strain evidence="4">CBS 675.92</strain>
    </source>
</reference>
<accession>A0A6A5U130</accession>